<dbReference type="NCBIfam" id="TIGR01730">
    <property type="entry name" value="RND_mfp"/>
    <property type="match status" value="1"/>
</dbReference>
<evidence type="ECO:0000259" key="12">
    <source>
        <dbReference type="Pfam" id="PF25989"/>
    </source>
</evidence>
<evidence type="ECO:0000259" key="10">
    <source>
        <dbReference type="Pfam" id="PF25917"/>
    </source>
</evidence>
<keyword evidence="14" id="KW-1185">Reference proteome</keyword>
<keyword evidence="6" id="KW-0175">Coiled coil</keyword>
<feature type="domain" description="Multidrug resistance protein MdtA-like beta-barrel" evidence="11">
    <location>
        <begin position="223"/>
        <end position="302"/>
    </location>
</feature>
<keyword evidence="4" id="KW-0997">Cell inner membrane</keyword>
<feature type="domain" description="Multidrug resistance protein MdtA-like barrel-sandwich hybrid" evidence="10">
    <location>
        <begin position="76"/>
        <end position="218"/>
    </location>
</feature>
<dbReference type="Pfam" id="PF25989">
    <property type="entry name" value="YknX_C"/>
    <property type="match status" value="1"/>
</dbReference>
<keyword evidence="8" id="KW-1133">Transmembrane helix</keyword>
<evidence type="ECO:0000256" key="7">
    <source>
        <dbReference type="SAM" id="MobiDB-lite"/>
    </source>
</evidence>
<dbReference type="InterPro" id="IPR058637">
    <property type="entry name" value="YknX-like_C"/>
</dbReference>
<dbReference type="SUPFAM" id="SSF111369">
    <property type="entry name" value="HlyD-like secretion proteins"/>
    <property type="match status" value="1"/>
</dbReference>
<evidence type="ECO:0000256" key="1">
    <source>
        <dbReference type="ARBA" id="ARBA00004236"/>
    </source>
</evidence>
<dbReference type="Proteomes" id="UP001562065">
    <property type="component" value="Unassembled WGS sequence"/>
</dbReference>
<name>A0ABV4ADH1_9GAMM</name>
<comment type="subcellular location">
    <subcellularLocation>
        <location evidence="1">Cell membrane</location>
    </subcellularLocation>
</comment>
<dbReference type="Gene3D" id="2.40.420.20">
    <property type="match status" value="1"/>
</dbReference>
<evidence type="ECO:0000256" key="3">
    <source>
        <dbReference type="ARBA" id="ARBA00022475"/>
    </source>
</evidence>
<dbReference type="Pfam" id="PF25876">
    <property type="entry name" value="HH_MFP_RND"/>
    <property type="match status" value="1"/>
</dbReference>
<organism evidence="13 14">
    <name type="scientific">Isoalcanivorax beigongshangi</name>
    <dbReference type="NCBI Taxonomy" id="3238810"/>
    <lineage>
        <taxon>Bacteria</taxon>
        <taxon>Pseudomonadati</taxon>
        <taxon>Pseudomonadota</taxon>
        <taxon>Gammaproteobacteria</taxon>
        <taxon>Oceanospirillales</taxon>
        <taxon>Alcanivoracaceae</taxon>
        <taxon>Isoalcanivorax</taxon>
    </lineage>
</organism>
<dbReference type="Pfam" id="PF25944">
    <property type="entry name" value="Beta-barrel_RND"/>
    <property type="match status" value="1"/>
</dbReference>
<evidence type="ECO:0000259" key="11">
    <source>
        <dbReference type="Pfam" id="PF25944"/>
    </source>
</evidence>
<keyword evidence="5 8" id="KW-0472">Membrane</keyword>
<protein>
    <submittedName>
        <fullName evidence="13">Efflux RND transporter periplasmic adaptor subunit</fullName>
    </submittedName>
</protein>
<evidence type="ECO:0000256" key="5">
    <source>
        <dbReference type="ARBA" id="ARBA00023136"/>
    </source>
</evidence>
<evidence type="ECO:0000313" key="13">
    <source>
        <dbReference type="EMBL" id="MEY1660685.1"/>
    </source>
</evidence>
<feature type="domain" description="YknX-like C-terminal permuted SH3-like" evidence="12">
    <location>
        <begin position="311"/>
        <end position="377"/>
    </location>
</feature>
<feature type="domain" description="Multidrug resistance protein MdtA-like alpha-helical hairpin" evidence="9">
    <location>
        <begin position="116"/>
        <end position="186"/>
    </location>
</feature>
<dbReference type="Gene3D" id="2.40.50.100">
    <property type="match status" value="1"/>
</dbReference>
<evidence type="ECO:0000256" key="6">
    <source>
        <dbReference type="SAM" id="Coils"/>
    </source>
</evidence>
<feature type="region of interest" description="Disordered" evidence="7">
    <location>
        <begin position="390"/>
        <end position="409"/>
    </location>
</feature>
<keyword evidence="8" id="KW-0812">Transmembrane</keyword>
<dbReference type="Pfam" id="PF25917">
    <property type="entry name" value="BSH_RND"/>
    <property type="match status" value="1"/>
</dbReference>
<dbReference type="RefSeq" id="WP_369453930.1">
    <property type="nucleotide sequence ID" value="NZ_JBGCUO010000001.1"/>
</dbReference>
<gene>
    <name evidence="13" type="ORF">AB5I84_00815</name>
</gene>
<comment type="caution">
    <text evidence="13">The sequence shown here is derived from an EMBL/GenBank/DDBJ whole genome shotgun (WGS) entry which is preliminary data.</text>
</comment>
<reference evidence="13 14" key="1">
    <citation type="submission" date="2024-07" db="EMBL/GenBank/DDBJ databases">
        <authorList>
            <person name="Ren Q."/>
        </authorList>
    </citation>
    <scope>NUCLEOTIDE SEQUENCE [LARGE SCALE GENOMIC DNA]</scope>
    <source>
        <strain evidence="13 14">REN37</strain>
    </source>
</reference>
<evidence type="ECO:0000259" key="9">
    <source>
        <dbReference type="Pfam" id="PF25876"/>
    </source>
</evidence>
<evidence type="ECO:0000256" key="2">
    <source>
        <dbReference type="ARBA" id="ARBA00009477"/>
    </source>
</evidence>
<feature type="coiled-coil region" evidence="6">
    <location>
        <begin position="117"/>
        <end position="182"/>
    </location>
</feature>
<dbReference type="InterPro" id="IPR058624">
    <property type="entry name" value="MdtA-like_HH"/>
</dbReference>
<comment type="similarity">
    <text evidence="2">Belongs to the membrane fusion protein (MFP) (TC 8.A.1) family.</text>
</comment>
<feature type="transmembrane region" description="Helical" evidence="8">
    <location>
        <begin position="12"/>
        <end position="32"/>
    </location>
</feature>
<evidence type="ECO:0000256" key="8">
    <source>
        <dbReference type="SAM" id="Phobius"/>
    </source>
</evidence>
<evidence type="ECO:0000256" key="4">
    <source>
        <dbReference type="ARBA" id="ARBA00022519"/>
    </source>
</evidence>
<sequence length="409" mass="43928">MSQPASARLSRAALVWGLVFVLLVGAILWVLMRTPKAATAPSRGLFGQPAVVRVVPVERGPLSVQVKAIGTVTPLNTVQVRSRVAGELVRLAFEEGAEVAAGDLLAEIDPRPYQVQLAQAEGQARQNQAQLQNAEQDLALYEELFKDDAIARQTLTEQRALVAQLRAAAQTNQAQIDDARLQLSWTRITAPVAGRVGLRALDPGNLVGANDSTALVTLTQTRPINVLFTVPETQLQALRDALGAQPLVVEAVARNDQTVLARGTLTTFDNQIDTATGTLKLKAEFSNDDDALFPNQFVNVRLFLRTLDDTLTIPSDAVQYGSRGTYVYVEHDGKVALRFIGLGPVDGERVAVLSGLEEGEQVVLEGIDRLRDGAPVVVTDGAPEAVNVDAVPTETSEDAPARSGRRARQ</sequence>
<dbReference type="Gene3D" id="2.40.30.170">
    <property type="match status" value="1"/>
</dbReference>
<dbReference type="PANTHER" id="PTHR30469:SF12">
    <property type="entry name" value="MULTIDRUG RESISTANCE PROTEIN MDTA"/>
    <property type="match status" value="1"/>
</dbReference>
<dbReference type="PANTHER" id="PTHR30469">
    <property type="entry name" value="MULTIDRUG RESISTANCE PROTEIN MDTA"/>
    <property type="match status" value="1"/>
</dbReference>
<dbReference type="InterPro" id="IPR058625">
    <property type="entry name" value="MdtA-like_BSH"/>
</dbReference>
<proteinExistence type="inferred from homology"/>
<dbReference type="Gene3D" id="1.10.287.470">
    <property type="entry name" value="Helix hairpin bin"/>
    <property type="match status" value="1"/>
</dbReference>
<evidence type="ECO:0000313" key="14">
    <source>
        <dbReference type="Proteomes" id="UP001562065"/>
    </source>
</evidence>
<accession>A0ABV4ADH1</accession>
<dbReference type="InterPro" id="IPR058626">
    <property type="entry name" value="MdtA-like_b-barrel"/>
</dbReference>
<dbReference type="InterPro" id="IPR006143">
    <property type="entry name" value="RND_pump_MFP"/>
</dbReference>
<keyword evidence="3" id="KW-1003">Cell membrane</keyword>
<dbReference type="EMBL" id="JBGCUO010000001">
    <property type="protein sequence ID" value="MEY1660685.1"/>
    <property type="molecule type" value="Genomic_DNA"/>
</dbReference>